<keyword evidence="4" id="KW-1133">Transmembrane helix</keyword>
<dbReference type="GO" id="GO:0016020">
    <property type="term" value="C:membrane"/>
    <property type="evidence" value="ECO:0007669"/>
    <property type="project" value="InterPro"/>
</dbReference>
<feature type="domain" description="HAMP" evidence="6">
    <location>
        <begin position="367"/>
        <end position="420"/>
    </location>
</feature>
<accession>A0A2S2CL52</accession>
<evidence type="ECO:0000313" key="7">
    <source>
        <dbReference type="EMBL" id="AWK85211.1"/>
    </source>
</evidence>
<keyword evidence="4" id="KW-0472">Membrane</keyword>
<name>A0A2S2CL52_9PROT</name>
<evidence type="ECO:0000259" key="6">
    <source>
        <dbReference type="PROSITE" id="PS50885"/>
    </source>
</evidence>
<dbReference type="InterPro" id="IPR004089">
    <property type="entry name" value="MCPsignal_dom"/>
</dbReference>
<dbReference type="InterPro" id="IPR003660">
    <property type="entry name" value="HAMP_dom"/>
</dbReference>
<evidence type="ECO:0008006" key="9">
    <source>
        <dbReference type="Google" id="ProtNLM"/>
    </source>
</evidence>
<keyword evidence="8" id="KW-1185">Reference proteome</keyword>
<evidence type="ECO:0000313" key="8">
    <source>
        <dbReference type="Proteomes" id="UP000245629"/>
    </source>
</evidence>
<dbReference type="Gene3D" id="1.10.287.950">
    <property type="entry name" value="Methyl-accepting chemotaxis protein"/>
    <property type="match status" value="1"/>
</dbReference>
<dbReference type="PANTHER" id="PTHR32089">
    <property type="entry name" value="METHYL-ACCEPTING CHEMOTAXIS PROTEIN MCPB"/>
    <property type="match status" value="1"/>
</dbReference>
<dbReference type="Pfam" id="PF00015">
    <property type="entry name" value="MCPsignal"/>
    <property type="match status" value="1"/>
</dbReference>
<dbReference type="EMBL" id="CP029352">
    <property type="protein sequence ID" value="AWK85211.1"/>
    <property type="molecule type" value="Genomic_DNA"/>
</dbReference>
<feature type="domain" description="Methyl-accepting transducer" evidence="5">
    <location>
        <begin position="453"/>
        <end position="682"/>
    </location>
</feature>
<feature type="transmembrane region" description="Helical" evidence="4">
    <location>
        <begin position="347"/>
        <end position="370"/>
    </location>
</feature>
<dbReference type="PANTHER" id="PTHR32089:SF112">
    <property type="entry name" value="LYSOZYME-LIKE PROTEIN-RELATED"/>
    <property type="match status" value="1"/>
</dbReference>
<dbReference type="KEGG" id="azz:DEW08_02555"/>
<organism evidence="7 8">
    <name type="scientific">Azospirillum thermophilum</name>
    <dbReference type="NCBI Taxonomy" id="2202148"/>
    <lineage>
        <taxon>Bacteria</taxon>
        <taxon>Pseudomonadati</taxon>
        <taxon>Pseudomonadota</taxon>
        <taxon>Alphaproteobacteria</taxon>
        <taxon>Rhodospirillales</taxon>
        <taxon>Azospirillaceae</taxon>
        <taxon>Azospirillum</taxon>
    </lineage>
</organism>
<gene>
    <name evidence="7" type="ORF">DEW08_02555</name>
</gene>
<dbReference type="Pfam" id="PF00672">
    <property type="entry name" value="HAMP"/>
    <property type="match status" value="1"/>
</dbReference>
<dbReference type="Proteomes" id="UP000245629">
    <property type="component" value="Chromosome 1"/>
</dbReference>
<dbReference type="PROSITE" id="PS50885">
    <property type="entry name" value="HAMP"/>
    <property type="match status" value="1"/>
</dbReference>
<evidence type="ECO:0000256" key="4">
    <source>
        <dbReference type="SAM" id="Phobius"/>
    </source>
</evidence>
<protein>
    <recommendedName>
        <fullName evidence="9">Methyl-accepting chemotaxis protein</fullName>
    </recommendedName>
</protein>
<comment type="similarity">
    <text evidence="2">Belongs to the methyl-accepting chemotaxis (MCP) protein family.</text>
</comment>
<keyword evidence="4" id="KW-0812">Transmembrane</keyword>
<sequence>MKGLLLRHKIPGMVAASAVLTALLLGSFAYLTASDRLRDAAQDKLVALANAREASVRSYIEGLEGDVVLTANTRSLRDAVVALNNGWRIEADRGDPTTLLRKRYVEGNPHPPAERHKLEKSDGNTMYDMAHLRVHGGMQDLMLRRGLADVLVMAPTGTLLYTAAKGDDFGIQAVDGPLAALLEDIKRDPRPGQARMLDFTAYKAAAGAPSAFIASPVTLQQPDGGVQLLAVLVFRLRADGLDRILRTTDGMGDTGDTYLLGMDGRLRSTPRFATGSAVLKGYEGGAATAVATAPGRTGVVEARNERGTAQALVAFRPVSHGTLQWLVLAEASVDEVLAPVAAMRNRMIGAGALLLAVICLGGVLFARGIVRPLTDMSVAMQRLADGERTLDIPARERSDEIGRMAAAMQVFKEALIRADALHAEQQRVQSLREERSRHLDRLMEGFDERVGGIVRAVAQAAGGLESTARGMSDGADRTLHEATSVAIAADQTAANVGTVATAANQLRASIGDIGRHIGESRKITDAAITAAAQAGDTMRVVVDTAGRIGAVVQLIHDIAAQTNLLALNATIEAARAGEAGKGFAVVASEVKSLANQTGKATEEISSQIATMQSVTDGAASAIGQIITVIEDMGRISGVVSQAIEEQGQATSEIASNAQQAAQATHSVTSIIDGVARAADSTKTVANEVLVSSQDLTRQAGHLRSEIEQFLSEIKAA</sequence>
<dbReference type="AlphaFoldDB" id="A0A2S2CL52"/>
<evidence type="ECO:0000256" key="3">
    <source>
        <dbReference type="PROSITE-ProRule" id="PRU00284"/>
    </source>
</evidence>
<evidence type="ECO:0000259" key="5">
    <source>
        <dbReference type="PROSITE" id="PS50111"/>
    </source>
</evidence>
<dbReference type="RefSeq" id="WP_109324221.1">
    <property type="nucleotide sequence ID" value="NZ_CP029352.1"/>
</dbReference>
<dbReference type="CDD" id="cd06225">
    <property type="entry name" value="HAMP"/>
    <property type="match status" value="1"/>
</dbReference>
<dbReference type="PROSITE" id="PS50111">
    <property type="entry name" value="CHEMOTAXIS_TRANSDUC_2"/>
    <property type="match status" value="1"/>
</dbReference>
<proteinExistence type="inferred from homology"/>
<dbReference type="SUPFAM" id="SSF58104">
    <property type="entry name" value="Methyl-accepting chemotaxis protein (MCP) signaling domain"/>
    <property type="match status" value="1"/>
</dbReference>
<keyword evidence="1 3" id="KW-0807">Transducer</keyword>
<dbReference type="Gene3D" id="3.30.450.20">
    <property type="entry name" value="PAS domain"/>
    <property type="match status" value="1"/>
</dbReference>
<dbReference type="SMART" id="SM00283">
    <property type="entry name" value="MA"/>
    <property type="match status" value="1"/>
</dbReference>
<dbReference type="Gene3D" id="1.10.8.500">
    <property type="entry name" value="HAMP domain in histidine kinase"/>
    <property type="match status" value="1"/>
</dbReference>
<dbReference type="OrthoDB" id="315417at2"/>
<evidence type="ECO:0000256" key="2">
    <source>
        <dbReference type="ARBA" id="ARBA00029447"/>
    </source>
</evidence>
<dbReference type="GO" id="GO:0007165">
    <property type="term" value="P:signal transduction"/>
    <property type="evidence" value="ECO:0007669"/>
    <property type="project" value="UniProtKB-KW"/>
</dbReference>
<reference evidence="8" key="1">
    <citation type="submission" date="2018-05" db="EMBL/GenBank/DDBJ databases">
        <title>Azospirillum thermophila sp. nov., a novel isolated from hot spring.</title>
        <authorList>
            <person name="Zhao Z."/>
        </authorList>
    </citation>
    <scope>NUCLEOTIDE SEQUENCE [LARGE SCALE GENOMIC DNA]</scope>
    <source>
        <strain evidence="8">CFH 70021</strain>
    </source>
</reference>
<dbReference type="SMART" id="SM00304">
    <property type="entry name" value="HAMP"/>
    <property type="match status" value="1"/>
</dbReference>
<evidence type="ECO:0000256" key="1">
    <source>
        <dbReference type="ARBA" id="ARBA00023224"/>
    </source>
</evidence>